<evidence type="ECO:0000313" key="1">
    <source>
        <dbReference type="EMBL" id="RKX71143.1"/>
    </source>
</evidence>
<proteinExistence type="predicted"/>
<dbReference type="AlphaFoldDB" id="A0A660SK93"/>
<dbReference type="Proteomes" id="UP000268469">
    <property type="component" value="Unassembled WGS sequence"/>
</dbReference>
<evidence type="ECO:0008006" key="3">
    <source>
        <dbReference type="Google" id="ProtNLM"/>
    </source>
</evidence>
<name>A0A660SK93_UNCW3</name>
<dbReference type="EMBL" id="QNBE01000016">
    <property type="protein sequence ID" value="RKX71143.1"/>
    <property type="molecule type" value="Genomic_DNA"/>
</dbReference>
<dbReference type="Gene3D" id="1.10.287.1490">
    <property type="match status" value="1"/>
</dbReference>
<gene>
    <name evidence="1" type="ORF">DRP53_02675</name>
</gene>
<comment type="caution">
    <text evidence="1">The sequence shown here is derived from an EMBL/GenBank/DDBJ whole genome shotgun (WGS) entry which is preliminary data.</text>
</comment>
<organism evidence="1 2">
    <name type="scientific">candidate division WOR-3 bacterium</name>
    <dbReference type="NCBI Taxonomy" id="2052148"/>
    <lineage>
        <taxon>Bacteria</taxon>
        <taxon>Bacteria division WOR-3</taxon>
    </lineage>
</organism>
<accession>A0A660SK93</accession>
<evidence type="ECO:0000313" key="2">
    <source>
        <dbReference type="Proteomes" id="UP000268469"/>
    </source>
</evidence>
<reference evidence="1 2" key="1">
    <citation type="submission" date="2018-06" db="EMBL/GenBank/DDBJ databases">
        <title>Extensive metabolic versatility and redundancy in microbially diverse, dynamic hydrothermal sediments.</title>
        <authorList>
            <person name="Dombrowski N."/>
            <person name="Teske A."/>
            <person name="Baker B.J."/>
        </authorList>
    </citation>
    <scope>NUCLEOTIDE SEQUENCE [LARGE SCALE GENOMIC DNA]</scope>
    <source>
        <strain evidence="1">B36_G15</strain>
    </source>
</reference>
<sequence>MKEIELLIRLHDLDLLLKELGSPERRKSFQSIGFKIKDPTKKLAQAREKLARKIPKPLLARYERIRQRYERALAPVIGGICYGCFIRLPSEMSTRRDEVQSCPNCGRIIYWLE</sequence>
<protein>
    <recommendedName>
        <fullName evidence="3">C4-type zinc ribbon domain-containing protein</fullName>
    </recommendedName>
</protein>